<dbReference type="Proteomes" id="UP000283479">
    <property type="component" value="Unassembled WGS sequence"/>
</dbReference>
<feature type="transmembrane region" description="Helical" evidence="8">
    <location>
        <begin position="20"/>
        <end position="44"/>
    </location>
</feature>
<proteinExistence type="inferred from homology"/>
<dbReference type="RefSeq" id="WP_127954244.1">
    <property type="nucleotide sequence ID" value="NZ_RKLO01000004.1"/>
</dbReference>
<keyword evidence="2 8" id="KW-0813">Transport</keyword>
<keyword evidence="7 8" id="KW-0472">Membrane</keyword>
<reference evidence="10 11" key="1">
    <citation type="submission" date="2018-11" db="EMBL/GenBank/DDBJ databases">
        <title>Rhodococcus spongicola sp. nov. and Rhodococcus xishaensis sp. nov. from marine sponges.</title>
        <authorList>
            <person name="Li L."/>
            <person name="Lin H.W."/>
        </authorList>
    </citation>
    <scope>NUCLEOTIDE SEQUENCE [LARGE SCALE GENOMIC DNA]</scope>
    <source>
        <strain evidence="10 11">LHW51113</strain>
    </source>
</reference>
<dbReference type="AlphaFoldDB" id="A0A3S3B300"/>
<sequence>MPVKADGAQARVPGRSSWRYTVWVLPAVIPVLAVVGAGLGTALLQSLGLMPLVGNPELTLEAYTANSEDLLTSALLTLAIAVVSTALAAAIGLCAALSVLSGRRTAMFAASLTIPVPHLIGAATIGLLLADSGLLPRLLGLDGGEWPALVGGRWWIAVIAEYAWKESAFIALVVAGTLATRVARYDETAATLGAGRRARLRLVTLPLVLPALIAASAIAFAYTVGSYEVAKILGRAYPEPLPVMAVRLFTSIDLATRPEAAAVAIVTTGLALATAAVALRALRRSAVWQ</sequence>
<dbReference type="EMBL" id="RKLO01000004">
    <property type="protein sequence ID" value="RVW01938.1"/>
    <property type="molecule type" value="Genomic_DNA"/>
</dbReference>
<comment type="similarity">
    <text evidence="8">Belongs to the binding-protein-dependent transport system permease family.</text>
</comment>
<dbReference type="InterPro" id="IPR035906">
    <property type="entry name" value="MetI-like_sf"/>
</dbReference>
<feature type="transmembrane region" description="Helical" evidence="8">
    <location>
        <begin position="112"/>
        <end position="134"/>
    </location>
</feature>
<dbReference type="Pfam" id="PF00528">
    <property type="entry name" value="BPD_transp_1"/>
    <property type="match status" value="1"/>
</dbReference>
<dbReference type="CDD" id="cd06261">
    <property type="entry name" value="TM_PBP2"/>
    <property type="match status" value="1"/>
</dbReference>
<dbReference type="GO" id="GO:0005886">
    <property type="term" value="C:plasma membrane"/>
    <property type="evidence" value="ECO:0007669"/>
    <property type="project" value="UniProtKB-SubCell"/>
</dbReference>
<evidence type="ECO:0000256" key="5">
    <source>
        <dbReference type="ARBA" id="ARBA00022692"/>
    </source>
</evidence>
<keyword evidence="6 8" id="KW-1133">Transmembrane helix</keyword>
<feature type="transmembrane region" description="Helical" evidence="8">
    <location>
        <begin position="74"/>
        <end position="100"/>
    </location>
</feature>
<dbReference type="SUPFAM" id="SSF161098">
    <property type="entry name" value="MetI-like"/>
    <property type="match status" value="1"/>
</dbReference>
<feature type="transmembrane region" description="Helical" evidence="8">
    <location>
        <begin position="154"/>
        <end position="179"/>
    </location>
</feature>
<evidence type="ECO:0000256" key="3">
    <source>
        <dbReference type="ARBA" id="ARBA00022475"/>
    </source>
</evidence>
<dbReference type="PANTHER" id="PTHR43357:SF4">
    <property type="entry name" value="INNER MEMBRANE ABC TRANSPORTER PERMEASE PROTEIN YDCV"/>
    <property type="match status" value="1"/>
</dbReference>
<keyword evidence="11" id="KW-1185">Reference proteome</keyword>
<keyword evidence="4" id="KW-0997">Cell inner membrane</keyword>
<evidence type="ECO:0000256" key="6">
    <source>
        <dbReference type="ARBA" id="ARBA00022989"/>
    </source>
</evidence>
<evidence type="ECO:0000313" key="11">
    <source>
        <dbReference type="Proteomes" id="UP000283479"/>
    </source>
</evidence>
<comment type="subcellular location">
    <subcellularLocation>
        <location evidence="1">Cell inner membrane</location>
        <topology evidence="1">Multi-pass membrane protein</topology>
    </subcellularLocation>
    <subcellularLocation>
        <location evidence="8">Cell membrane</location>
        <topology evidence="8">Multi-pass membrane protein</topology>
    </subcellularLocation>
</comment>
<dbReference type="InterPro" id="IPR000515">
    <property type="entry name" value="MetI-like"/>
</dbReference>
<dbReference type="PROSITE" id="PS50928">
    <property type="entry name" value="ABC_TM1"/>
    <property type="match status" value="1"/>
</dbReference>
<protein>
    <submittedName>
        <fullName evidence="10">ABC transporter permease subunit</fullName>
    </submittedName>
</protein>
<keyword evidence="3" id="KW-1003">Cell membrane</keyword>
<accession>A0A3S3B300</accession>
<evidence type="ECO:0000313" key="10">
    <source>
        <dbReference type="EMBL" id="RVW01938.1"/>
    </source>
</evidence>
<comment type="caution">
    <text evidence="10">The sequence shown here is derived from an EMBL/GenBank/DDBJ whole genome shotgun (WGS) entry which is preliminary data.</text>
</comment>
<keyword evidence="5 8" id="KW-0812">Transmembrane</keyword>
<dbReference type="GO" id="GO:0055085">
    <property type="term" value="P:transmembrane transport"/>
    <property type="evidence" value="ECO:0007669"/>
    <property type="project" value="InterPro"/>
</dbReference>
<name>A0A3S3B300_9NOCA</name>
<organism evidence="10 11">
    <name type="scientific">Rhodococcus xishaensis</name>
    <dbReference type="NCBI Taxonomy" id="2487364"/>
    <lineage>
        <taxon>Bacteria</taxon>
        <taxon>Bacillati</taxon>
        <taxon>Actinomycetota</taxon>
        <taxon>Actinomycetes</taxon>
        <taxon>Mycobacteriales</taxon>
        <taxon>Nocardiaceae</taxon>
        <taxon>Rhodococcus</taxon>
    </lineage>
</organism>
<evidence type="ECO:0000256" key="4">
    <source>
        <dbReference type="ARBA" id="ARBA00022519"/>
    </source>
</evidence>
<dbReference type="PANTHER" id="PTHR43357">
    <property type="entry name" value="INNER MEMBRANE ABC TRANSPORTER PERMEASE PROTEIN YDCV"/>
    <property type="match status" value="1"/>
</dbReference>
<evidence type="ECO:0000256" key="1">
    <source>
        <dbReference type="ARBA" id="ARBA00004429"/>
    </source>
</evidence>
<evidence type="ECO:0000256" key="7">
    <source>
        <dbReference type="ARBA" id="ARBA00023136"/>
    </source>
</evidence>
<gene>
    <name evidence="10" type="ORF">EGT50_10840</name>
</gene>
<dbReference type="OrthoDB" id="9809681at2"/>
<feature type="transmembrane region" description="Helical" evidence="8">
    <location>
        <begin position="200"/>
        <end position="222"/>
    </location>
</feature>
<evidence type="ECO:0000256" key="2">
    <source>
        <dbReference type="ARBA" id="ARBA00022448"/>
    </source>
</evidence>
<evidence type="ECO:0000256" key="8">
    <source>
        <dbReference type="RuleBase" id="RU363032"/>
    </source>
</evidence>
<feature type="transmembrane region" description="Helical" evidence="8">
    <location>
        <begin position="260"/>
        <end position="282"/>
    </location>
</feature>
<feature type="domain" description="ABC transmembrane type-1" evidence="9">
    <location>
        <begin position="74"/>
        <end position="278"/>
    </location>
</feature>
<evidence type="ECO:0000259" key="9">
    <source>
        <dbReference type="PROSITE" id="PS50928"/>
    </source>
</evidence>
<dbReference type="Gene3D" id="1.10.3720.10">
    <property type="entry name" value="MetI-like"/>
    <property type="match status" value="1"/>
</dbReference>